<feature type="domain" description="N-acetyltransferase" evidence="3">
    <location>
        <begin position="1"/>
        <end position="69"/>
    </location>
</feature>
<proteinExistence type="predicted"/>
<organism evidence="4 5">
    <name type="scientific">Arthrobacter stackebrandtii</name>
    <dbReference type="NCBI Taxonomy" id="272161"/>
    <lineage>
        <taxon>Bacteria</taxon>
        <taxon>Bacillati</taxon>
        <taxon>Actinomycetota</taxon>
        <taxon>Actinomycetes</taxon>
        <taxon>Micrococcales</taxon>
        <taxon>Micrococcaceae</taxon>
        <taxon>Arthrobacter</taxon>
    </lineage>
</organism>
<name>A0ABS4YYI2_9MICC</name>
<dbReference type="SUPFAM" id="SSF55729">
    <property type="entry name" value="Acyl-CoA N-acyltransferases (Nat)"/>
    <property type="match status" value="1"/>
</dbReference>
<sequence length="69" mass="7771">MQIEAVRVDETLRGIGLGSAMMRWAVEEARRRGAALVQLTSDNARPDAHRFYDRLGFVQSHAGFKLLLD</sequence>
<evidence type="ECO:0000256" key="1">
    <source>
        <dbReference type="ARBA" id="ARBA00022679"/>
    </source>
</evidence>
<dbReference type="Gene3D" id="3.40.630.30">
    <property type="match status" value="1"/>
</dbReference>
<evidence type="ECO:0000313" key="5">
    <source>
        <dbReference type="Proteomes" id="UP000711614"/>
    </source>
</evidence>
<evidence type="ECO:0000256" key="2">
    <source>
        <dbReference type="ARBA" id="ARBA00023315"/>
    </source>
</evidence>
<dbReference type="PROSITE" id="PS51186">
    <property type="entry name" value="GNAT"/>
    <property type="match status" value="1"/>
</dbReference>
<gene>
    <name evidence="4" type="ORF">JOF48_002660</name>
</gene>
<accession>A0ABS4YYI2</accession>
<dbReference type="Proteomes" id="UP000711614">
    <property type="component" value="Unassembled WGS sequence"/>
</dbReference>
<evidence type="ECO:0000259" key="3">
    <source>
        <dbReference type="PROSITE" id="PS51186"/>
    </source>
</evidence>
<dbReference type="PANTHER" id="PTHR43877">
    <property type="entry name" value="AMINOALKYLPHOSPHONATE N-ACETYLTRANSFERASE-RELATED-RELATED"/>
    <property type="match status" value="1"/>
</dbReference>
<dbReference type="EMBL" id="JAGIOI010000001">
    <property type="protein sequence ID" value="MBP2413861.1"/>
    <property type="molecule type" value="Genomic_DNA"/>
</dbReference>
<dbReference type="InterPro" id="IPR016181">
    <property type="entry name" value="Acyl_CoA_acyltransferase"/>
</dbReference>
<dbReference type="CDD" id="cd04301">
    <property type="entry name" value="NAT_SF"/>
    <property type="match status" value="1"/>
</dbReference>
<keyword evidence="2" id="KW-0012">Acyltransferase</keyword>
<comment type="caution">
    <text evidence="4">The sequence shown here is derived from an EMBL/GenBank/DDBJ whole genome shotgun (WGS) entry which is preliminary data.</text>
</comment>
<keyword evidence="1" id="KW-0808">Transferase</keyword>
<dbReference type="PANTHER" id="PTHR43877:SF2">
    <property type="entry name" value="AMINOALKYLPHOSPHONATE N-ACETYLTRANSFERASE-RELATED"/>
    <property type="match status" value="1"/>
</dbReference>
<evidence type="ECO:0000313" key="4">
    <source>
        <dbReference type="EMBL" id="MBP2413861.1"/>
    </source>
</evidence>
<reference evidence="4 5" key="1">
    <citation type="submission" date="2021-03" db="EMBL/GenBank/DDBJ databases">
        <title>Sequencing the genomes of 1000 actinobacteria strains.</title>
        <authorList>
            <person name="Klenk H.-P."/>
        </authorList>
    </citation>
    <scope>NUCLEOTIDE SEQUENCE [LARGE SCALE GENOMIC DNA]</scope>
    <source>
        <strain evidence="4 5">DSM 16005</strain>
    </source>
</reference>
<dbReference type="Pfam" id="PF00583">
    <property type="entry name" value="Acetyltransf_1"/>
    <property type="match status" value="1"/>
</dbReference>
<keyword evidence="5" id="KW-1185">Reference proteome</keyword>
<dbReference type="InterPro" id="IPR050832">
    <property type="entry name" value="Bact_Acetyltransf"/>
</dbReference>
<protein>
    <submittedName>
        <fullName evidence="4">GNAT superfamily N-acetyltransferase</fullName>
    </submittedName>
</protein>
<dbReference type="InterPro" id="IPR000182">
    <property type="entry name" value="GNAT_dom"/>
</dbReference>